<name>A0A9J5ZQ39_SOLCO</name>
<gene>
    <name evidence="1" type="ORF">H5410_013983</name>
</gene>
<dbReference type="EMBL" id="JACXVP010000003">
    <property type="protein sequence ID" value="KAG5614159.1"/>
    <property type="molecule type" value="Genomic_DNA"/>
</dbReference>
<keyword evidence="2" id="KW-1185">Reference proteome</keyword>
<organism evidence="1 2">
    <name type="scientific">Solanum commersonii</name>
    <name type="common">Commerson's wild potato</name>
    <name type="synonym">Commerson's nightshade</name>
    <dbReference type="NCBI Taxonomy" id="4109"/>
    <lineage>
        <taxon>Eukaryota</taxon>
        <taxon>Viridiplantae</taxon>
        <taxon>Streptophyta</taxon>
        <taxon>Embryophyta</taxon>
        <taxon>Tracheophyta</taxon>
        <taxon>Spermatophyta</taxon>
        <taxon>Magnoliopsida</taxon>
        <taxon>eudicotyledons</taxon>
        <taxon>Gunneridae</taxon>
        <taxon>Pentapetalae</taxon>
        <taxon>asterids</taxon>
        <taxon>lamiids</taxon>
        <taxon>Solanales</taxon>
        <taxon>Solanaceae</taxon>
        <taxon>Solanoideae</taxon>
        <taxon>Solaneae</taxon>
        <taxon>Solanum</taxon>
    </lineage>
</organism>
<accession>A0A9J5ZQ39</accession>
<comment type="caution">
    <text evidence="1">The sequence shown here is derived from an EMBL/GenBank/DDBJ whole genome shotgun (WGS) entry which is preliminary data.</text>
</comment>
<reference evidence="1 2" key="1">
    <citation type="submission" date="2020-09" db="EMBL/GenBank/DDBJ databases">
        <title>De no assembly of potato wild relative species, Solanum commersonii.</title>
        <authorList>
            <person name="Cho K."/>
        </authorList>
    </citation>
    <scope>NUCLEOTIDE SEQUENCE [LARGE SCALE GENOMIC DNA]</scope>
    <source>
        <strain evidence="1">LZ3.2</strain>
        <tissue evidence="1">Leaf</tissue>
    </source>
</reference>
<evidence type="ECO:0000313" key="2">
    <source>
        <dbReference type="Proteomes" id="UP000824120"/>
    </source>
</evidence>
<dbReference type="AlphaFoldDB" id="A0A9J5ZQ39"/>
<evidence type="ECO:0000313" key="1">
    <source>
        <dbReference type="EMBL" id="KAG5614159.1"/>
    </source>
</evidence>
<dbReference type="OrthoDB" id="1301749at2759"/>
<protein>
    <submittedName>
        <fullName evidence="1">Uncharacterized protein</fullName>
    </submittedName>
</protein>
<proteinExistence type="predicted"/>
<sequence>FGEGGLGWRSLHDVSKALFAKLWWNFRTSTNTLWTSFMWNKYCKKHHPIIAQGYGTSHVWRRMTSIREEVEHEIWWQNKAGALYHIEDTAKEEKVEVKEFSTEEGWDREKLLQNLSQKMTDHIIENVSPPNILFGNDVAWWMANAQGRFRVKLAWQIMRNKHENRRDYELI</sequence>
<dbReference type="Proteomes" id="UP000824120">
    <property type="component" value="Chromosome 3"/>
</dbReference>
<feature type="non-terminal residue" evidence="1">
    <location>
        <position position="171"/>
    </location>
</feature>